<dbReference type="OrthoDB" id="1923031at2759"/>
<dbReference type="STRING" id="3076.A0A2P6TT64"/>
<evidence type="ECO:0000256" key="1">
    <source>
        <dbReference type="SAM" id="MobiDB-lite"/>
    </source>
</evidence>
<proteinExistence type="predicted"/>
<dbReference type="EMBL" id="LHPG02000007">
    <property type="protein sequence ID" value="PRW57249.1"/>
    <property type="molecule type" value="Genomic_DNA"/>
</dbReference>
<evidence type="ECO:0000313" key="3">
    <source>
        <dbReference type="EMBL" id="PRW57249.1"/>
    </source>
</evidence>
<keyword evidence="2" id="KW-1133">Transmembrane helix</keyword>
<reference evidence="3 4" key="1">
    <citation type="journal article" date="2018" name="Plant J.">
        <title>Genome sequences of Chlorella sorokiniana UTEX 1602 and Micractinium conductrix SAG 241.80: implications to maltose excretion by a green alga.</title>
        <authorList>
            <person name="Arriola M.B."/>
            <person name="Velmurugan N."/>
            <person name="Zhang Y."/>
            <person name="Plunkett M.H."/>
            <person name="Hondzo H."/>
            <person name="Barney B.M."/>
        </authorList>
    </citation>
    <scope>NUCLEOTIDE SEQUENCE [LARGE SCALE GENOMIC DNA]</scope>
    <source>
        <strain evidence="4">UTEX 1602</strain>
    </source>
</reference>
<feature type="region of interest" description="Disordered" evidence="1">
    <location>
        <begin position="186"/>
        <end position="245"/>
    </location>
</feature>
<comment type="caution">
    <text evidence="3">The sequence shown here is derived from an EMBL/GenBank/DDBJ whole genome shotgun (WGS) entry which is preliminary data.</text>
</comment>
<sequence length="411" mass="41750">MEAWCSARPAIGAWNINPSAVLLAAGACILGLSLSIFLLAAIPTMLALRRSAHAATSLLATLEAEVPDTAATLRLSGMELADCIGEMGALSTDLTEGVRASARALSSAEQGIRAAGNLAGRTVVEQLPKAQDKVEAALQERAKLDYTARVVGEAAASTRTVVQRLRFALAAGGLAQRLAWSAGRLRRGRPPAGGSVGGGSVDDMGAKPLACPRPRAAPDSEPEAAPPRLSTSASAPSFGSVGRDEVPSDALSELRRLFAAECSLGAPGPGFGVSPPVRSGAANGLVHDSLWRAEAPRACKASLRALQERAGPLRATCAGDYRLLMASPDQGLLAGTCCDDEDGSDGTAAGSCGGLSWMDTDTGAGGFVAAAAAGRSMASSRASAHSPAAGWYGGRPAHSPSPDPDRLLFSY</sequence>
<keyword evidence="2" id="KW-0812">Transmembrane</keyword>
<name>A0A2P6TT64_CHLSO</name>
<dbReference type="Proteomes" id="UP000239899">
    <property type="component" value="Unassembled WGS sequence"/>
</dbReference>
<feature type="region of interest" description="Disordered" evidence="1">
    <location>
        <begin position="385"/>
        <end position="411"/>
    </location>
</feature>
<keyword evidence="4" id="KW-1185">Reference proteome</keyword>
<keyword evidence="2" id="KW-0472">Membrane</keyword>
<evidence type="ECO:0000256" key="2">
    <source>
        <dbReference type="SAM" id="Phobius"/>
    </source>
</evidence>
<dbReference type="PANTHER" id="PTHR33825">
    <property type="entry name" value="CHITINASE-LIKE PROTEIN"/>
    <property type="match status" value="1"/>
</dbReference>
<protein>
    <submittedName>
        <fullName evidence="3">Uncharacterized protein</fullName>
    </submittedName>
</protein>
<accession>A0A2P6TT64</accession>
<gene>
    <name evidence="3" type="ORF">C2E21_3811</name>
</gene>
<dbReference type="AlphaFoldDB" id="A0A2P6TT64"/>
<dbReference type="PANTHER" id="PTHR33825:SF5">
    <property type="entry name" value="TRANSMEMBRANE PROTEIN"/>
    <property type="match status" value="1"/>
</dbReference>
<feature type="transmembrane region" description="Helical" evidence="2">
    <location>
        <begin position="20"/>
        <end position="42"/>
    </location>
</feature>
<evidence type="ECO:0000313" key="4">
    <source>
        <dbReference type="Proteomes" id="UP000239899"/>
    </source>
</evidence>
<organism evidence="3 4">
    <name type="scientific">Chlorella sorokiniana</name>
    <name type="common">Freshwater green alga</name>
    <dbReference type="NCBI Taxonomy" id="3076"/>
    <lineage>
        <taxon>Eukaryota</taxon>
        <taxon>Viridiplantae</taxon>
        <taxon>Chlorophyta</taxon>
        <taxon>core chlorophytes</taxon>
        <taxon>Trebouxiophyceae</taxon>
        <taxon>Chlorellales</taxon>
        <taxon>Chlorellaceae</taxon>
        <taxon>Chlorella clade</taxon>
        <taxon>Chlorella</taxon>
    </lineage>
</organism>